<sequence length="1190" mass="133541">MTSLKKGNSHGELDPRKQQSTQSAKKQEYNNQSDEKKESDPVSMYAESSSWGKSGNDDSKAAPVSARLSDFDDDDESLDHPVVGTKTSHDVGIPSASGLHHRHHFHAGAKSPLPLPSNVPASPNRRRRGRGAVMGKGVEHPASRKRKWTIMQIVRSTLIAGVVVYLWAMIRGTQILMRDANDDSKNNPKDETTTSILSGGHHLSDLISLPHPAMAGYLRSGETTKSLEDMGPPFVHTPNRDDPNVVQSRVKQRLLERRTRTQQPLKHQQQPIEASSILPYEILTSDRRDKANSMPQQHPASSLANATQLCGQQTQQARQNNPTAFLHSDALKNTDAKVLITGIVSNPLAFHLALTLKAQCGVDVLIGVDPMLPNTIRNRLQHVEQMKLLASNVPKMVHPVLVPLLGLDPRVKKAKKGETTDQPSTLKTTGEINLLNFEPTHIVHLSTATYQNPISQDIEPSPFAPKPPPKPYQVSEDDSTYEPSLFHIRSSLTAMEQIMASLVGDGEAGKKRRPHVTYASATFNRQRWATSSSDDKILSYSKLADEVLADTYNFLFGASSVGVRLPPRSVYGPWSPQDSDLYKLFDRATDGTHTSFDKHINQQEFVYVQDAVEAIITAMQYRSDEASAFELTSNSAASMSSMASMAETFLTKNAADVPAFGLPEQKLQALEWKPRTNLRDGVLKTLAWHIDKTNPYGPPIHDKSVSRPRTGDELLKKHSVSTCSGDDLACHAGTSFLPCASECSVKDQCRPSIFDAVQDLTREMTEGCDAVLYTQSLERDIGDLQLQSQFEDDVEPAICNLAFVAQGSPLVSAVIEKIPQAELVRLGVPATAPEDEKRQKLNGRLLYRGWILIWVDNLVEPLPSYDVSLMKLSPGRMFSKDVMYAVFVEENFTVSPTMDDVRFLISQMDRGATKQRSVYRMIKKDEQSKPAKVRFIVPAQPEKRAAMLVSQLKFKISERGRIPQDTKINILDAVRFMRFEIGSDPTRQKESSEIRRQKDFYRRIPTFVNGKDLRDNNEPLYRYELKHWVRTRWVVHDLTLEDSRQLRCDWYQEHVQWASEVDQLSFSAIMAKRIIERRMIQNEPDDRSKSKAEDIAELKDVTDHNEWFAMASEYTVDHDGDVQPVRDDEGAEDEGGEDGPDISAHAEYSRKKKPDVGLYARVISDRIMSLSRKAWARYRAEMALQAKKRG</sequence>
<keyword evidence="2" id="KW-0520">NAD</keyword>
<dbReference type="InterPro" id="IPR036291">
    <property type="entry name" value="NAD(P)-bd_dom_sf"/>
</dbReference>
<dbReference type="OrthoDB" id="45093at2759"/>
<feature type="region of interest" description="Disordered" evidence="3">
    <location>
        <begin position="1"/>
        <end position="140"/>
    </location>
</feature>
<dbReference type="AlphaFoldDB" id="A0A9N8EH94"/>
<dbReference type="SUPFAM" id="SSF51735">
    <property type="entry name" value="NAD(P)-binding Rossmann-fold domains"/>
    <property type="match status" value="1"/>
</dbReference>
<organism evidence="5 6">
    <name type="scientific">Seminavis robusta</name>
    <dbReference type="NCBI Taxonomy" id="568900"/>
    <lineage>
        <taxon>Eukaryota</taxon>
        <taxon>Sar</taxon>
        <taxon>Stramenopiles</taxon>
        <taxon>Ochrophyta</taxon>
        <taxon>Bacillariophyta</taxon>
        <taxon>Bacillariophyceae</taxon>
        <taxon>Bacillariophycidae</taxon>
        <taxon>Naviculales</taxon>
        <taxon>Naviculaceae</taxon>
        <taxon>Seminavis</taxon>
    </lineage>
</organism>
<keyword evidence="4" id="KW-0472">Membrane</keyword>
<keyword evidence="4" id="KW-0812">Transmembrane</keyword>
<evidence type="ECO:0000256" key="3">
    <source>
        <dbReference type="SAM" id="MobiDB-lite"/>
    </source>
</evidence>
<feature type="region of interest" description="Disordered" evidence="3">
    <location>
        <begin position="454"/>
        <end position="478"/>
    </location>
</feature>
<keyword evidence="4" id="KW-1133">Transmembrane helix</keyword>
<evidence type="ECO:0000256" key="1">
    <source>
        <dbReference type="ARBA" id="ARBA00007637"/>
    </source>
</evidence>
<protein>
    <submittedName>
        <fullName evidence="5">UDP-glucuronate 4-epimerase</fullName>
    </submittedName>
</protein>
<dbReference type="Gene3D" id="3.90.25.10">
    <property type="entry name" value="UDP-galactose 4-epimerase, domain 1"/>
    <property type="match status" value="1"/>
</dbReference>
<evidence type="ECO:0000256" key="2">
    <source>
        <dbReference type="ARBA" id="ARBA00023027"/>
    </source>
</evidence>
<feature type="compositionally biased region" description="Acidic residues" evidence="3">
    <location>
        <begin position="1129"/>
        <end position="1140"/>
    </location>
</feature>
<evidence type="ECO:0000313" key="5">
    <source>
        <dbReference type="EMBL" id="CAB9521102.1"/>
    </source>
</evidence>
<feature type="transmembrane region" description="Helical" evidence="4">
    <location>
        <begin position="153"/>
        <end position="170"/>
    </location>
</feature>
<evidence type="ECO:0000313" key="6">
    <source>
        <dbReference type="Proteomes" id="UP001153069"/>
    </source>
</evidence>
<feature type="region of interest" description="Disordered" evidence="3">
    <location>
        <begin position="1118"/>
        <end position="1149"/>
    </location>
</feature>
<evidence type="ECO:0000256" key="4">
    <source>
        <dbReference type="SAM" id="Phobius"/>
    </source>
</evidence>
<dbReference type="EMBL" id="CAICTM010001163">
    <property type="protein sequence ID" value="CAB9521102.1"/>
    <property type="molecule type" value="Genomic_DNA"/>
</dbReference>
<dbReference type="Gene3D" id="3.40.50.720">
    <property type="entry name" value="NAD(P)-binding Rossmann-like Domain"/>
    <property type="match status" value="1"/>
</dbReference>
<feature type="region of interest" description="Disordered" evidence="3">
    <location>
        <begin position="223"/>
        <end position="246"/>
    </location>
</feature>
<accession>A0A9N8EH94</accession>
<reference evidence="5" key="1">
    <citation type="submission" date="2020-06" db="EMBL/GenBank/DDBJ databases">
        <authorList>
            <consortium name="Plant Systems Biology data submission"/>
        </authorList>
    </citation>
    <scope>NUCLEOTIDE SEQUENCE</scope>
    <source>
        <strain evidence="5">D6</strain>
    </source>
</reference>
<dbReference type="Proteomes" id="UP001153069">
    <property type="component" value="Unassembled WGS sequence"/>
</dbReference>
<dbReference type="PANTHER" id="PTHR43574">
    <property type="entry name" value="EPIMERASE-RELATED"/>
    <property type="match status" value="1"/>
</dbReference>
<proteinExistence type="inferred from homology"/>
<keyword evidence="6" id="KW-1185">Reference proteome</keyword>
<feature type="compositionally biased region" description="Basic and acidic residues" evidence="3">
    <location>
        <begin position="1118"/>
        <end position="1128"/>
    </location>
</feature>
<feature type="compositionally biased region" description="Basic and acidic residues" evidence="3">
    <location>
        <begin position="25"/>
        <end position="40"/>
    </location>
</feature>
<gene>
    <name evidence="5" type="ORF">SEMRO_1165_G248060.1</name>
</gene>
<feature type="compositionally biased region" description="Pro residues" evidence="3">
    <location>
        <begin position="462"/>
        <end position="471"/>
    </location>
</feature>
<name>A0A9N8EH94_9STRA</name>
<comment type="caution">
    <text evidence="5">The sequence shown here is derived from an EMBL/GenBank/DDBJ whole genome shotgun (WGS) entry which is preliminary data.</text>
</comment>
<comment type="similarity">
    <text evidence="1">Belongs to the NAD(P)-dependent epimerase/dehydratase family.</text>
</comment>